<sequence>MERTAKQIHNLIINAQNIVLVPHQNPDGDALGSVSSFSYYLISLNKRHYIFCATPASSKLQTLPHLIEPNNSLEIWKTQPDLIIVLDSGDLKYAGIDQIISNLTHEYLIINIDHHNSNTNFGQHNLVIKNASATAEVLYHFYKYNNINIDKNMALSLLTGLITDTDNFTNGATNTSSLKIASELIHRGANFNFLKNWFIKDKSILALKLWGTVLSRLSKHEELDIVYTYLTKNDFNNLEINENEIEGIANFLNNLGEGRASLILKELSNKKIKGSLRTTNDNIDVSVIAKTLGGGGHKKASGFVLEGTLEEVLKKVWEAVAKSEKKK</sequence>
<dbReference type="InterPro" id="IPR051319">
    <property type="entry name" value="Oligoribo/pAp-PDE_c-di-AMP_PDE"/>
</dbReference>
<dbReference type="Proteomes" id="UP000034849">
    <property type="component" value="Unassembled WGS sequence"/>
</dbReference>
<dbReference type="PANTHER" id="PTHR47618">
    <property type="entry name" value="BIFUNCTIONAL OLIGORIBONUCLEASE AND PAP PHOSPHATASE NRNA"/>
    <property type="match status" value="1"/>
</dbReference>
<dbReference type="PATRIC" id="fig|1619046.3.peg.453"/>
<evidence type="ECO:0000259" key="2">
    <source>
        <dbReference type="Pfam" id="PF02272"/>
    </source>
</evidence>
<dbReference type="Gene3D" id="3.10.310.30">
    <property type="match status" value="1"/>
</dbReference>
<evidence type="ECO:0000259" key="1">
    <source>
        <dbReference type="Pfam" id="PF01368"/>
    </source>
</evidence>
<dbReference type="Pfam" id="PF02272">
    <property type="entry name" value="DHHA1"/>
    <property type="match status" value="1"/>
</dbReference>
<dbReference type="PANTHER" id="PTHR47618:SF1">
    <property type="entry name" value="BIFUNCTIONAL OLIGORIBONUCLEASE AND PAP PHOSPHATASE NRNA"/>
    <property type="match status" value="1"/>
</dbReference>
<dbReference type="AlphaFoldDB" id="A0A0G0GCD3"/>
<name>A0A0G0GCD3_9BACT</name>
<dbReference type="Gene3D" id="3.90.1640.10">
    <property type="entry name" value="inorganic pyrophosphatase (n-terminal core)"/>
    <property type="match status" value="1"/>
</dbReference>
<dbReference type="EMBL" id="LBSX01000007">
    <property type="protein sequence ID" value="KKQ27612.1"/>
    <property type="molecule type" value="Genomic_DNA"/>
</dbReference>
<dbReference type="Pfam" id="PF01368">
    <property type="entry name" value="DHH"/>
    <property type="match status" value="1"/>
</dbReference>
<feature type="domain" description="DHHA1" evidence="2">
    <location>
        <begin position="228"/>
        <end position="321"/>
    </location>
</feature>
<protein>
    <submittedName>
        <fullName evidence="3">MgpA protein</fullName>
    </submittedName>
</protein>
<reference evidence="3 4" key="1">
    <citation type="journal article" date="2015" name="Nature">
        <title>rRNA introns, odd ribosomes, and small enigmatic genomes across a large radiation of phyla.</title>
        <authorList>
            <person name="Brown C.T."/>
            <person name="Hug L.A."/>
            <person name="Thomas B.C."/>
            <person name="Sharon I."/>
            <person name="Castelle C.J."/>
            <person name="Singh A."/>
            <person name="Wilkins M.J."/>
            <person name="Williams K.H."/>
            <person name="Banfield J.F."/>
        </authorList>
    </citation>
    <scope>NUCLEOTIDE SEQUENCE [LARGE SCALE GENOMIC DNA]</scope>
</reference>
<evidence type="ECO:0000313" key="3">
    <source>
        <dbReference type="EMBL" id="KKQ27612.1"/>
    </source>
</evidence>
<dbReference type="InterPro" id="IPR001667">
    <property type="entry name" value="DDH_dom"/>
</dbReference>
<dbReference type="InterPro" id="IPR038763">
    <property type="entry name" value="DHH_sf"/>
</dbReference>
<comment type="caution">
    <text evidence="3">The sequence shown here is derived from an EMBL/GenBank/DDBJ whole genome shotgun (WGS) entry which is preliminary data.</text>
</comment>
<organism evidence="3 4">
    <name type="scientific">Candidatus Magasanikbacteria bacterium GW2011_GWC2_37_14</name>
    <dbReference type="NCBI Taxonomy" id="1619046"/>
    <lineage>
        <taxon>Bacteria</taxon>
        <taxon>Candidatus Magasanikiibacteriota</taxon>
    </lineage>
</organism>
<feature type="domain" description="DDH" evidence="1">
    <location>
        <begin position="17"/>
        <end position="160"/>
    </location>
</feature>
<gene>
    <name evidence="3" type="ORF">US42_C0007G0003</name>
</gene>
<dbReference type="STRING" id="1619046.US42_C0007G0003"/>
<dbReference type="SUPFAM" id="SSF64182">
    <property type="entry name" value="DHH phosphoesterases"/>
    <property type="match status" value="1"/>
</dbReference>
<accession>A0A0G0GCD3</accession>
<evidence type="ECO:0000313" key="4">
    <source>
        <dbReference type="Proteomes" id="UP000034849"/>
    </source>
</evidence>
<proteinExistence type="predicted"/>
<dbReference type="InterPro" id="IPR003156">
    <property type="entry name" value="DHHA1_dom"/>
</dbReference>
<dbReference type="GO" id="GO:0003676">
    <property type="term" value="F:nucleic acid binding"/>
    <property type="evidence" value="ECO:0007669"/>
    <property type="project" value="InterPro"/>
</dbReference>